<dbReference type="AlphaFoldDB" id="A0A2W7MR67"/>
<reference evidence="1 2" key="1">
    <citation type="submission" date="2018-06" db="EMBL/GenBank/DDBJ databases">
        <title>Genomic Encyclopedia of Type Strains, Phase IV (KMG-IV): sequencing the most valuable type-strain genomes for metagenomic binning, comparative biology and taxonomic classification.</title>
        <authorList>
            <person name="Goeker M."/>
        </authorList>
    </citation>
    <scope>NUCLEOTIDE SEQUENCE [LARGE SCALE GENOMIC DNA]</scope>
    <source>
        <strain evidence="1 2">DSM 5</strain>
    </source>
</reference>
<organism evidence="1 2">
    <name type="scientific">Psychrobacillus insolitus</name>
    <dbReference type="NCBI Taxonomy" id="1461"/>
    <lineage>
        <taxon>Bacteria</taxon>
        <taxon>Bacillati</taxon>
        <taxon>Bacillota</taxon>
        <taxon>Bacilli</taxon>
        <taxon>Bacillales</taxon>
        <taxon>Bacillaceae</taxon>
        <taxon>Psychrobacillus</taxon>
    </lineage>
</organism>
<dbReference type="InterPro" id="IPR028994">
    <property type="entry name" value="Integrin_alpha_N"/>
</dbReference>
<proteinExistence type="predicted"/>
<protein>
    <submittedName>
        <fullName evidence="1">Uncharacterized protein</fullName>
    </submittedName>
</protein>
<evidence type="ECO:0000313" key="2">
    <source>
        <dbReference type="Proteomes" id="UP000248646"/>
    </source>
</evidence>
<accession>A0A2W7MR67</accession>
<dbReference type="RefSeq" id="WP_245909244.1">
    <property type="nucleotide sequence ID" value="NZ_QKZI01000002.1"/>
</dbReference>
<gene>
    <name evidence="1" type="ORF">C7437_102130</name>
</gene>
<evidence type="ECO:0000313" key="1">
    <source>
        <dbReference type="EMBL" id="PZX05672.1"/>
    </source>
</evidence>
<dbReference type="EMBL" id="QKZI01000002">
    <property type="protein sequence ID" value="PZX05672.1"/>
    <property type="molecule type" value="Genomic_DNA"/>
</dbReference>
<keyword evidence="2" id="KW-1185">Reference proteome</keyword>
<comment type="caution">
    <text evidence="1">The sequence shown here is derived from an EMBL/GenBank/DDBJ whole genome shotgun (WGS) entry which is preliminary data.</text>
</comment>
<dbReference type="SUPFAM" id="SSF69318">
    <property type="entry name" value="Integrin alpha N-terminal domain"/>
    <property type="match status" value="1"/>
</dbReference>
<name>A0A2W7MR67_9BACI</name>
<sequence>MNDYVNMFKRFLPQTAVVLTLQKPLPKEAILLADIDGDQVEELIGAFRYQEKNYILILKKVNNEWQPLLLINGSGYGISDLLAVPIADSKRNTLIVGWQVGTVWSEFNLFQWIDNKLVPLLAENVVYSKLEVEDMPSNQGQDGKYELAVWTYDTGEAYKVEVYRFNGSGLVPAKDVYPYYFNKVAAYYQELLKTNDCSFYWYYLSDAQEKTGDLEQALLSIDRALSHGFPYPSEEILLEKRKQIVNQLGHNNPNSQVVVDQKRGDVTGDGFFDIVSLAADKIEGSPFWQNITLVIRDGKTNMYERIALKENAGYHPTLFLGDFTGNHIDDILIVIDTGGSGGTIYAYVYSFLDGKMRQVFDADEYNERSKYAVNYQDQFKVNVTSFDSKKEYTLDLMYKGKEYLSEIYDESGTLKAPIEGWVDPLGGLYPIDFERDVTYELMAIQEIAGRYHADALGYVNNVLKWNGHEFISDRQNVSIFGANLNSN</sequence>
<dbReference type="InterPro" id="IPR011990">
    <property type="entry name" value="TPR-like_helical_dom_sf"/>
</dbReference>
<dbReference type="Proteomes" id="UP000248646">
    <property type="component" value="Unassembled WGS sequence"/>
</dbReference>
<dbReference type="SUPFAM" id="SSF48452">
    <property type="entry name" value="TPR-like"/>
    <property type="match status" value="1"/>
</dbReference>